<organism evidence="13 14">
    <name type="scientific">Candidatus Gemmiger excrementipullorum</name>
    <dbReference type="NCBI Taxonomy" id="2838610"/>
    <lineage>
        <taxon>Bacteria</taxon>
        <taxon>Bacillati</taxon>
        <taxon>Bacillota</taxon>
        <taxon>Clostridia</taxon>
        <taxon>Eubacteriales</taxon>
        <taxon>Gemmiger</taxon>
    </lineage>
</organism>
<evidence type="ECO:0000313" key="14">
    <source>
        <dbReference type="Proteomes" id="UP000886751"/>
    </source>
</evidence>
<dbReference type="GO" id="GO:0006457">
    <property type="term" value="P:protein folding"/>
    <property type="evidence" value="ECO:0007669"/>
    <property type="project" value="InterPro"/>
</dbReference>
<evidence type="ECO:0000256" key="8">
    <source>
        <dbReference type="ARBA" id="ARBA00023306"/>
    </source>
</evidence>
<dbReference type="AlphaFoldDB" id="A0A9D2BUA3"/>
<feature type="signal peptide" evidence="11">
    <location>
        <begin position="1"/>
        <end position="23"/>
    </location>
</feature>
<dbReference type="InterPro" id="IPR046357">
    <property type="entry name" value="PPIase_dom_sf"/>
</dbReference>
<dbReference type="PROSITE" id="PS50059">
    <property type="entry name" value="FKBP_PPIASE"/>
    <property type="match status" value="1"/>
</dbReference>
<dbReference type="SUPFAM" id="SSF109998">
    <property type="entry name" value="Triger factor/SurA peptide-binding domain-like"/>
    <property type="match status" value="1"/>
</dbReference>
<reference evidence="13" key="1">
    <citation type="journal article" date="2021" name="PeerJ">
        <title>Extensive microbial diversity within the chicken gut microbiome revealed by metagenomics and culture.</title>
        <authorList>
            <person name="Gilroy R."/>
            <person name="Ravi A."/>
            <person name="Getino M."/>
            <person name="Pursley I."/>
            <person name="Horton D.L."/>
            <person name="Alikhan N.F."/>
            <person name="Baker D."/>
            <person name="Gharbi K."/>
            <person name="Hall N."/>
            <person name="Watson M."/>
            <person name="Adriaenssens E.M."/>
            <person name="Foster-Nyarko E."/>
            <person name="Jarju S."/>
            <person name="Secka A."/>
            <person name="Antonio M."/>
            <person name="Oren A."/>
            <person name="Chaudhuri R.R."/>
            <person name="La Ragione R."/>
            <person name="Hildebrand F."/>
            <person name="Pallen M.J."/>
        </authorList>
    </citation>
    <scope>NUCLEOTIDE SEQUENCE</scope>
    <source>
        <strain evidence="13">ChiHecec2B26-7398</strain>
    </source>
</reference>
<dbReference type="GO" id="GO:0003755">
    <property type="term" value="F:peptidyl-prolyl cis-trans isomerase activity"/>
    <property type="evidence" value="ECO:0007669"/>
    <property type="project" value="UniProtKB-KW"/>
</dbReference>
<evidence type="ECO:0000256" key="6">
    <source>
        <dbReference type="ARBA" id="ARBA00023186"/>
    </source>
</evidence>
<comment type="function">
    <text evidence="9">Involved in protein export. Acts as a chaperone by maintaining the newly synthesized protein in an open conformation. Functions as a peptidyl-prolyl cis-trans isomerase.</text>
</comment>
<evidence type="ECO:0000256" key="7">
    <source>
        <dbReference type="ARBA" id="ARBA00023235"/>
    </source>
</evidence>
<comment type="similarity">
    <text evidence="3">Belongs to the FKBP-type PPIase family. Tig subfamily.</text>
</comment>
<evidence type="ECO:0000259" key="12">
    <source>
        <dbReference type="PROSITE" id="PS50059"/>
    </source>
</evidence>
<accession>A0A9D2BUA3</accession>
<keyword evidence="5 10" id="KW-0697">Rotamase</keyword>
<dbReference type="Gene3D" id="3.10.50.40">
    <property type="match status" value="1"/>
</dbReference>
<sequence>MKNKRLYRAAAALLAVGMTAALAGCGSTAEVESTAENADAAATAETATAETAVDESAYDYLADFDYSAGFDENGYLKDVTAADYVTLPDDYADITIDAALGEVSDEDVSAFIEQNFLSNFATTEQVTDRAAEDGDTVNIDYVGTVDGVEFDGGSTQGQGTSLTLGSGAYIPGFEEQIVGHTPGETFDVNVTFPEEYTEELAGKDAVFETTLNYINETVMPELTDEWVQENLSESTAFTSAADLNAYGERQVSFNNQCNDVYAALRDKATFSETLPESAVNYYRDSFLYEIYSMAHNYGVNMVDVAQGNGYETVDAFVDAAGSLIEAQVKQQLLLQAVAEKTGFQCDTDTLNAEFSHYSGMDPEPWIALYGENYNKNQLLTTIVMQDLIDQVQYQ</sequence>
<dbReference type="Proteomes" id="UP000886751">
    <property type="component" value="Unassembled WGS sequence"/>
</dbReference>
<keyword evidence="8" id="KW-0131">Cell cycle</keyword>
<dbReference type="EMBL" id="DXEI01000051">
    <property type="protein sequence ID" value="HIX94418.1"/>
    <property type="molecule type" value="Genomic_DNA"/>
</dbReference>
<evidence type="ECO:0000256" key="5">
    <source>
        <dbReference type="ARBA" id="ARBA00023110"/>
    </source>
</evidence>
<proteinExistence type="inferred from homology"/>
<dbReference type="GO" id="GO:0005737">
    <property type="term" value="C:cytoplasm"/>
    <property type="evidence" value="ECO:0007669"/>
    <property type="project" value="UniProtKB-SubCell"/>
</dbReference>
<dbReference type="FunFam" id="3.10.50.40:FF:000001">
    <property type="entry name" value="Trigger factor"/>
    <property type="match status" value="1"/>
</dbReference>
<dbReference type="InterPro" id="IPR027304">
    <property type="entry name" value="Trigger_fact/SurA_dom_sf"/>
</dbReference>
<dbReference type="EC" id="5.2.1.8" evidence="10"/>
<keyword evidence="11" id="KW-0732">Signal</keyword>
<evidence type="ECO:0000313" key="13">
    <source>
        <dbReference type="EMBL" id="HIX94418.1"/>
    </source>
</evidence>
<comment type="catalytic activity">
    <reaction evidence="1 10">
        <text>[protein]-peptidylproline (omega=180) = [protein]-peptidylproline (omega=0)</text>
        <dbReference type="Rhea" id="RHEA:16237"/>
        <dbReference type="Rhea" id="RHEA-COMP:10747"/>
        <dbReference type="Rhea" id="RHEA-COMP:10748"/>
        <dbReference type="ChEBI" id="CHEBI:83833"/>
        <dbReference type="ChEBI" id="CHEBI:83834"/>
        <dbReference type="EC" id="5.2.1.8"/>
    </reaction>
</comment>
<name>A0A9D2BUA3_9FIRM</name>
<dbReference type="Gene3D" id="1.10.3120.10">
    <property type="entry name" value="Trigger factor, C-terminal domain"/>
    <property type="match status" value="1"/>
</dbReference>
<evidence type="ECO:0000256" key="4">
    <source>
        <dbReference type="ARBA" id="ARBA00022618"/>
    </source>
</evidence>
<evidence type="ECO:0000256" key="1">
    <source>
        <dbReference type="ARBA" id="ARBA00000971"/>
    </source>
</evidence>
<keyword evidence="6" id="KW-0143">Chaperone</keyword>
<protein>
    <recommendedName>
        <fullName evidence="10">peptidylprolyl isomerase</fullName>
        <ecNumber evidence="10">5.2.1.8</ecNumber>
    </recommendedName>
</protein>
<evidence type="ECO:0000256" key="3">
    <source>
        <dbReference type="ARBA" id="ARBA00005464"/>
    </source>
</evidence>
<evidence type="ECO:0000256" key="2">
    <source>
        <dbReference type="ARBA" id="ARBA00004496"/>
    </source>
</evidence>
<keyword evidence="7 10" id="KW-0413">Isomerase</keyword>
<evidence type="ECO:0000256" key="10">
    <source>
        <dbReference type="PROSITE-ProRule" id="PRU00277"/>
    </source>
</evidence>
<dbReference type="InterPro" id="IPR001179">
    <property type="entry name" value="PPIase_FKBP_dom"/>
</dbReference>
<gene>
    <name evidence="13" type="ORF">H9846_03065</name>
</gene>
<dbReference type="InterPro" id="IPR037041">
    <property type="entry name" value="Trigger_fac_C_sf"/>
</dbReference>
<dbReference type="Pfam" id="PF05698">
    <property type="entry name" value="Trigger_C"/>
    <property type="match status" value="1"/>
</dbReference>
<dbReference type="SUPFAM" id="SSF54534">
    <property type="entry name" value="FKBP-like"/>
    <property type="match status" value="1"/>
</dbReference>
<dbReference type="Pfam" id="PF00254">
    <property type="entry name" value="FKBP_C"/>
    <property type="match status" value="1"/>
</dbReference>
<dbReference type="InterPro" id="IPR008880">
    <property type="entry name" value="Trigger_fac_C"/>
</dbReference>
<reference evidence="13" key="2">
    <citation type="submission" date="2021-04" db="EMBL/GenBank/DDBJ databases">
        <authorList>
            <person name="Gilroy R."/>
        </authorList>
    </citation>
    <scope>NUCLEOTIDE SEQUENCE</scope>
    <source>
        <strain evidence="13">ChiHecec2B26-7398</strain>
    </source>
</reference>
<dbReference type="PROSITE" id="PS51257">
    <property type="entry name" value="PROKAR_LIPOPROTEIN"/>
    <property type="match status" value="1"/>
</dbReference>
<dbReference type="GO" id="GO:0051301">
    <property type="term" value="P:cell division"/>
    <property type="evidence" value="ECO:0007669"/>
    <property type="project" value="UniProtKB-KW"/>
</dbReference>
<keyword evidence="4" id="KW-0132">Cell division</keyword>
<evidence type="ECO:0000256" key="11">
    <source>
        <dbReference type="SAM" id="SignalP"/>
    </source>
</evidence>
<comment type="subcellular location">
    <subcellularLocation>
        <location evidence="2">Cytoplasm</location>
    </subcellularLocation>
</comment>
<comment type="caution">
    <text evidence="13">The sequence shown here is derived from an EMBL/GenBank/DDBJ whole genome shotgun (WGS) entry which is preliminary data.</text>
</comment>
<evidence type="ECO:0000256" key="9">
    <source>
        <dbReference type="ARBA" id="ARBA00024849"/>
    </source>
</evidence>
<feature type="chain" id="PRO_5039589687" description="peptidylprolyl isomerase" evidence="11">
    <location>
        <begin position="24"/>
        <end position="394"/>
    </location>
</feature>
<dbReference type="GO" id="GO:0015031">
    <property type="term" value="P:protein transport"/>
    <property type="evidence" value="ECO:0007669"/>
    <property type="project" value="InterPro"/>
</dbReference>
<feature type="domain" description="PPIase FKBP-type" evidence="12">
    <location>
        <begin position="134"/>
        <end position="223"/>
    </location>
</feature>